<dbReference type="SUPFAM" id="SSF46894">
    <property type="entry name" value="C-terminal effector domain of the bipartite response regulators"/>
    <property type="match status" value="1"/>
</dbReference>
<evidence type="ECO:0000256" key="1">
    <source>
        <dbReference type="ARBA" id="ARBA00023125"/>
    </source>
</evidence>
<gene>
    <name evidence="4" type="ORF">ITX56_08840</name>
</gene>
<dbReference type="EMBL" id="JADMNK010000003">
    <property type="protein sequence ID" value="MBZ0057921.1"/>
    <property type="molecule type" value="Genomic_DNA"/>
</dbReference>
<evidence type="ECO:0000259" key="3">
    <source>
        <dbReference type="PROSITE" id="PS51755"/>
    </source>
</evidence>
<protein>
    <submittedName>
        <fullName evidence="4">Winged helix-turn-helix domain-containing protein</fullName>
    </submittedName>
</protein>
<name>A0ABS7RX28_9ENTR</name>
<dbReference type="SMART" id="SM00862">
    <property type="entry name" value="Trans_reg_C"/>
    <property type="match status" value="1"/>
</dbReference>
<feature type="domain" description="OmpR/PhoB-type" evidence="3">
    <location>
        <begin position="4"/>
        <end position="107"/>
    </location>
</feature>
<evidence type="ECO:0000313" key="5">
    <source>
        <dbReference type="Proteomes" id="UP000706580"/>
    </source>
</evidence>
<dbReference type="Proteomes" id="UP000706580">
    <property type="component" value="Unassembled WGS sequence"/>
</dbReference>
<proteinExistence type="predicted"/>
<dbReference type="InterPro" id="IPR001867">
    <property type="entry name" value="OmpR/PhoB-type_DNA-bd"/>
</dbReference>
<reference evidence="4 5" key="1">
    <citation type="submission" date="2020-11" db="EMBL/GenBank/DDBJ databases">
        <title>Draft Genome of Enterobacter sp. strain EMC7.</title>
        <authorList>
            <person name="Barman P."/>
            <person name="Sinha S."/>
            <person name="Sen S."/>
            <person name="Chakraborty R."/>
        </authorList>
    </citation>
    <scope>NUCLEOTIDE SEQUENCE [LARGE SCALE GENOMIC DNA]</scope>
    <source>
        <strain evidence="4 5">EMC7</strain>
    </source>
</reference>
<sequence>MAFTRFIINKEVIFDSDANILHSVEDESIKVTLNAPTARCLKLLLMSNGKVISREEFLAEVWNARGVVVSQNTFYQNISLLRKSLEQAGLSKDIIVTVRQRGFVLASNIEVTPCSNTEGNNEEGGIKERIKKSGYDEEIKVVNRNTLGHEKFFLEKRVCLIYLLGFY</sequence>
<keyword evidence="1 2" id="KW-0238">DNA-binding</keyword>
<dbReference type="InterPro" id="IPR016032">
    <property type="entry name" value="Sig_transdc_resp-reg_C-effctor"/>
</dbReference>
<keyword evidence="5" id="KW-1185">Reference proteome</keyword>
<accession>A0ABS7RX28</accession>
<evidence type="ECO:0000256" key="2">
    <source>
        <dbReference type="PROSITE-ProRule" id="PRU01091"/>
    </source>
</evidence>
<comment type="caution">
    <text evidence="4">The sequence shown here is derived from an EMBL/GenBank/DDBJ whole genome shotgun (WGS) entry which is preliminary data.</text>
</comment>
<dbReference type="CDD" id="cd00383">
    <property type="entry name" value="trans_reg_C"/>
    <property type="match status" value="1"/>
</dbReference>
<dbReference type="Pfam" id="PF00486">
    <property type="entry name" value="Trans_reg_C"/>
    <property type="match status" value="1"/>
</dbReference>
<evidence type="ECO:0000313" key="4">
    <source>
        <dbReference type="EMBL" id="MBZ0057921.1"/>
    </source>
</evidence>
<feature type="DNA-binding region" description="OmpR/PhoB-type" evidence="2">
    <location>
        <begin position="4"/>
        <end position="107"/>
    </location>
</feature>
<organism evidence="4 5">
    <name type="scientific">Leclercia barmai</name>
    <dbReference type="NCBI Taxonomy" id="2785629"/>
    <lineage>
        <taxon>Bacteria</taxon>
        <taxon>Pseudomonadati</taxon>
        <taxon>Pseudomonadota</taxon>
        <taxon>Gammaproteobacteria</taxon>
        <taxon>Enterobacterales</taxon>
        <taxon>Enterobacteriaceae</taxon>
        <taxon>Leclercia</taxon>
    </lineage>
</organism>
<dbReference type="InterPro" id="IPR036388">
    <property type="entry name" value="WH-like_DNA-bd_sf"/>
</dbReference>
<dbReference type="PROSITE" id="PS51755">
    <property type="entry name" value="OMPR_PHOB"/>
    <property type="match status" value="1"/>
</dbReference>
<dbReference type="Gene3D" id="1.10.10.10">
    <property type="entry name" value="Winged helix-like DNA-binding domain superfamily/Winged helix DNA-binding domain"/>
    <property type="match status" value="1"/>
</dbReference>